<dbReference type="GO" id="GO:0009097">
    <property type="term" value="P:isoleucine biosynthetic process"/>
    <property type="evidence" value="ECO:0007669"/>
    <property type="project" value="TreeGrafter"/>
</dbReference>
<dbReference type="PANTHER" id="PTHR18968:SF13">
    <property type="entry name" value="ACETOLACTATE SYNTHASE CATALYTIC SUBUNIT, MITOCHONDRIAL"/>
    <property type="match status" value="1"/>
</dbReference>
<accession>A0A939C2R5</accession>
<dbReference type="PANTHER" id="PTHR18968">
    <property type="entry name" value="THIAMINE PYROPHOSPHATE ENZYMES"/>
    <property type="match status" value="1"/>
</dbReference>
<proteinExistence type="inferred from homology"/>
<sequence>MKFGGAILDLLHRTYDVDTVFGIPGVHTIELYRGVHDAALTSVVPRHEQGAGFMADGYARVTGRPGVCLLVSGPGMLNALTPIAQAWHDSVPMLVVAATTATADLKRGRGPLHDVGDQAAIAEQVTGISRTITDPDEFAQAMADAATLWATGRPRPVHLAVPVDLLSADTGPITPIAHETTPPAADPALVARAAGLLDGAVRPLILAGGGAGRAAAQLRALAERLDAPVITTGNAKGLLPEDHPLSIGTLLPFAPVLDLLADADVVLAVGTEFSEIDRLYTGAPLRIPGALIRVDIDPGQLDEPVPATIGLAADAATTLDALTQTVSTSPGRLGAERTATARAVTFTAQTQGHRPWLDAVRSSLTPDSLVVLDSTQLAYSALHVVPATSPGSWLAPYGLGTLGPALPMGIGARVGRPGAPVLAVAGDGGVLFTLPELATAVDVTASTGTGLTLLVWDNRGYAEIRDSFDRAGAPRVGTETSAHDLVAIAAGFGAHAERVDDPAALATALSAAAERPGVSVVVATDPTGPAG</sequence>
<evidence type="ECO:0000256" key="3">
    <source>
        <dbReference type="ARBA" id="ARBA00023052"/>
    </source>
</evidence>
<comment type="caution">
    <text evidence="8">The sequence shown here is derived from an EMBL/GenBank/DDBJ whole genome shotgun (WGS) entry which is preliminary data.</text>
</comment>
<dbReference type="SUPFAM" id="SSF52518">
    <property type="entry name" value="Thiamin diphosphate-binding fold (THDP-binding)"/>
    <property type="match status" value="2"/>
</dbReference>
<dbReference type="GO" id="GO:0050660">
    <property type="term" value="F:flavin adenine dinucleotide binding"/>
    <property type="evidence" value="ECO:0007669"/>
    <property type="project" value="TreeGrafter"/>
</dbReference>
<dbReference type="SUPFAM" id="SSF52467">
    <property type="entry name" value="DHS-like NAD/FAD-binding domain"/>
    <property type="match status" value="1"/>
</dbReference>
<dbReference type="Gene3D" id="3.40.50.1220">
    <property type="entry name" value="TPP-binding domain"/>
    <property type="match status" value="1"/>
</dbReference>
<dbReference type="NCBIfam" id="NF005712">
    <property type="entry name" value="PRK07524.1"/>
    <property type="match status" value="1"/>
</dbReference>
<dbReference type="GO" id="GO:0000287">
    <property type="term" value="F:magnesium ion binding"/>
    <property type="evidence" value="ECO:0007669"/>
    <property type="project" value="InterPro"/>
</dbReference>
<dbReference type="InterPro" id="IPR029035">
    <property type="entry name" value="DHS-like_NAD/FAD-binding_dom"/>
</dbReference>
<evidence type="ECO:0000259" key="6">
    <source>
        <dbReference type="Pfam" id="PF02775"/>
    </source>
</evidence>
<dbReference type="CDD" id="cd00568">
    <property type="entry name" value="TPP_enzymes"/>
    <property type="match status" value="1"/>
</dbReference>
<dbReference type="PROSITE" id="PS00187">
    <property type="entry name" value="TPP_ENZYMES"/>
    <property type="match status" value="1"/>
</dbReference>
<evidence type="ECO:0000259" key="7">
    <source>
        <dbReference type="Pfam" id="PF02776"/>
    </source>
</evidence>
<evidence type="ECO:0000256" key="1">
    <source>
        <dbReference type="ARBA" id="ARBA00001964"/>
    </source>
</evidence>
<reference evidence="8" key="1">
    <citation type="submission" date="2021-01" db="EMBL/GenBank/DDBJ databases">
        <title>KCTC 19127 draft genome.</title>
        <authorList>
            <person name="An D."/>
        </authorList>
    </citation>
    <scope>NUCLEOTIDE SEQUENCE</scope>
    <source>
        <strain evidence="8">KCTC 19127</strain>
    </source>
</reference>
<dbReference type="EMBL" id="JAERWL010000006">
    <property type="protein sequence ID" value="MBM9476296.1"/>
    <property type="molecule type" value="Genomic_DNA"/>
</dbReference>
<dbReference type="InterPro" id="IPR012001">
    <property type="entry name" value="Thiamin_PyroP_enz_TPP-bd_dom"/>
</dbReference>
<dbReference type="Pfam" id="PF02775">
    <property type="entry name" value="TPP_enzyme_C"/>
    <property type="match status" value="1"/>
</dbReference>
<dbReference type="GO" id="GO:0005948">
    <property type="term" value="C:acetolactate synthase complex"/>
    <property type="evidence" value="ECO:0007669"/>
    <property type="project" value="TreeGrafter"/>
</dbReference>
<gene>
    <name evidence="8" type="ORF">JL107_07575</name>
</gene>
<dbReference type="GO" id="GO:0047435">
    <property type="term" value="F:5-guanidino-2-oxopentanoate decarboxylase activity"/>
    <property type="evidence" value="ECO:0007669"/>
    <property type="project" value="UniProtKB-EC"/>
</dbReference>
<dbReference type="InterPro" id="IPR011766">
    <property type="entry name" value="TPP_enzyme_TPP-bd"/>
</dbReference>
<dbReference type="InterPro" id="IPR012000">
    <property type="entry name" value="Thiamin_PyroP_enz_cen_dom"/>
</dbReference>
<name>A0A939C2R5_9ACTN</name>
<dbReference type="Pfam" id="PF02776">
    <property type="entry name" value="TPP_enzyme_N"/>
    <property type="match status" value="1"/>
</dbReference>
<feature type="domain" description="Thiamine pyrophosphate enzyme TPP-binding" evidence="6">
    <location>
        <begin position="376"/>
        <end position="522"/>
    </location>
</feature>
<dbReference type="RefSeq" id="WP_205256372.1">
    <property type="nucleotide sequence ID" value="NZ_BAAAPV010000001.1"/>
</dbReference>
<protein>
    <submittedName>
        <fullName evidence="8">5-guanidino-2-oxopentanoate decarboxylase</fullName>
        <ecNumber evidence="8">4.1.1.75</ecNumber>
    </submittedName>
</protein>
<feature type="domain" description="Thiamine pyrophosphate enzyme N-terminal TPP-binding" evidence="7">
    <location>
        <begin position="1"/>
        <end position="120"/>
    </location>
</feature>
<dbReference type="InterPro" id="IPR045229">
    <property type="entry name" value="TPP_enz"/>
</dbReference>
<dbReference type="CDD" id="cd07035">
    <property type="entry name" value="TPP_PYR_POX_like"/>
    <property type="match status" value="1"/>
</dbReference>
<organism evidence="8 9">
    <name type="scientific">Nakamurella flavida</name>
    <dbReference type="NCBI Taxonomy" id="363630"/>
    <lineage>
        <taxon>Bacteria</taxon>
        <taxon>Bacillati</taxon>
        <taxon>Actinomycetota</taxon>
        <taxon>Actinomycetes</taxon>
        <taxon>Nakamurellales</taxon>
        <taxon>Nakamurellaceae</taxon>
        <taxon>Nakamurella</taxon>
    </lineage>
</organism>
<dbReference type="Proteomes" id="UP000663801">
    <property type="component" value="Unassembled WGS sequence"/>
</dbReference>
<keyword evidence="8" id="KW-0456">Lyase</keyword>
<keyword evidence="9" id="KW-1185">Reference proteome</keyword>
<dbReference type="InterPro" id="IPR029061">
    <property type="entry name" value="THDP-binding"/>
</dbReference>
<evidence type="ECO:0000256" key="2">
    <source>
        <dbReference type="ARBA" id="ARBA00007812"/>
    </source>
</evidence>
<evidence type="ECO:0000313" key="9">
    <source>
        <dbReference type="Proteomes" id="UP000663801"/>
    </source>
</evidence>
<dbReference type="Gene3D" id="3.40.50.970">
    <property type="match status" value="2"/>
</dbReference>
<evidence type="ECO:0000259" key="5">
    <source>
        <dbReference type="Pfam" id="PF00205"/>
    </source>
</evidence>
<evidence type="ECO:0000256" key="4">
    <source>
        <dbReference type="RuleBase" id="RU362132"/>
    </source>
</evidence>
<dbReference type="AlphaFoldDB" id="A0A939C2R5"/>
<feature type="domain" description="Thiamine pyrophosphate enzyme central" evidence="5">
    <location>
        <begin position="190"/>
        <end position="322"/>
    </location>
</feature>
<dbReference type="GO" id="GO:0030976">
    <property type="term" value="F:thiamine pyrophosphate binding"/>
    <property type="evidence" value="ECO:0007669"/>
    <property type="project" value="InterPro"/>
</dbReference>
<comment type="cofactor">
    <cofactor evidence="1">
        <name>thiamine diphosphate</name>
        <dbReference type="ChEBI" id="CHEBI:58937"/>
    </cofactor>
</comment>
<evidence type="ECO:0000313" key="8">
    <source>
        <dbReference type="EMBL" id="MBM9476296.1"/>
    </source>
</evidence>
<dbReference type="EC" id="4.1.1.75" evidence="8"/>
<dbReference type="GO" id="GO:0003984">
    <property type="term" value="F:acetolactate synthase activity"/>
    <property type="evidence" value="ECO:0007669"/>
    <property type="project" value="TreeGrafter"/>
</dbReference>
<keyword evidence="3 4" id="KW-0786">Thiamine pyrophosphate</keyword>
<dbReference type="InterPro" id="IPR000399">
    <property type="entry name" value="TPP-bd_CS"/>
</dbReference>
<comment type="similarity">
    <text evidence="2 4">Belongs to the TPP enzyme family.</text>
</comment>
<dbReference type="GO" id="GO:0009099">
    <property type="term" value="P:L-valine biosynthetic process"/>
    <property type="evidence" value="ECO:0007669"/>
    <property type="project" value="TreeGrafter"/>
</dbReference>
<dbReference type="Pfam" id="PF00205">
    <property type="entry name" value="TPP_enzyme_M"/>
    <property type="match status" value="1"/>
</dbReference>